<gene>
    <name evidence="8" type="ORF">FDK13_26235</name>
</gene>
<dbReference type="Proteomes" id="UP000304900">
    <property type="component" value="Unassembled WGS sequence"/>
</dbReference>
<dbReference type="Pfam" id="PF00072">
    <property type="entry name" value="Response_reg"/>
    <property type="match status" value="1"/>
</dbReference>
<evidence type="ECO:0000313" key="9">
    <source>
        <dbReference type="Proteomes" id="UP000304900"/>
    </source>
</evidence>
<proteinExistence type="predicted"/>
<dbReference type="OrthoDB" id="941065at2"/>
<dbReference type="InterPro" id="IPR000792">
    <property type="entry name" value="Tscrpt_reg_LuxR_C"/>
</dbReference>
<keyword evidence="9" id="KW-1185">Reference proteome</keyword>
<organism evidence="8 9">
    <name type="scientific">Dyadobacter frigoris</name>
    <dbReference type="NCBI Taxonomy" id="2576211"/>
    <lineage>
        <taxon>Bacteria</taxon>
        <taxon>Pseudomonadati</taxon>
        <taxon>Bacteroidota</taxon>
        <taxon>Cytophagia</taxon>
        <taxon>Cytophagales</taxon>
        <taxon>Spirosomataceae</taxon>
        <taxon>Dyadobacter</taxon>
    </lineage>
</organism>
<evidence type="ECO:0000256" key="2">
    <source>
        <dbReference type="ARBA" id="ARBA00023015"/>
    </source>
</evidence>
<dbReference type="RefSeq" id="WP_137342983.1">
    <property type="nucleotide sequence ID" value="NZ_BSQH01000008.1"/>
</dbReference>
<dbReference type="AlphaFoldDB" id="A0A4U6CYH1"/>
<keyword evidence="2" id="KW-0805">Transcription regulation</keyword>
<evidence type="ECO:0000256" key="1">
    <source>
        <dbReference type="ARBA" id="ARBA00022553"/>
    </source>
</evidence>
<evidence type="ECO:0000256" key="3">
    <source>
        <dbReference type="ARBA" id="ARBA00023125"/>
    </source>
</evidence>
<evidence type="ECO:0000259" key="6">
    <source>
        <dbReference type="PROSITE" id="PS50043"/>
    </source>
</evidence>
<evidence type="ECO:0000256" key="5">
    <source>
        <dbReference type="PROSITE-ProRule" id="PRU00169"/>
    </source>
</evidence>
<dbReference type="SUPFAM" id="SSF46894">
    <property type="entry name" value="C-terminal effector domain of the bipartite response regulators"/>
    <property type="match status" value="1"/>
</dbReference>
<dbReference type="SMART" id="SM00421">
    <property type="entry name" value="HTH_LUXR"/>
    <property type="match status" value="1"/>
</dbReference>
<dbReference type="Pfam" id="PF00196">
    <property type="entry name" value="GerE"/>
    <property type="match status" value="1"/>
</dbReference>
<sequence length="211" mass="23983">MKFLIIEDHPVILLGIKKLIDESYPAATSSNSCNFPDGLNLLKNQAFDLLILDLNIPGGKDMEMISVIRQIQKDILILIYSGFDEKIYALPYIKAGADGYLSKKTTSEEFHEALMTLMKHEKYVSQDIKNEMLNNIGNQDFAKLKGAFNALSPREMTVMQLMSEGKWTKEIAIMLNVKENTISTFKRKIFDKLEVSNPIELSKKVSLLKNF</sequence>
<dbReference type="InterPro" id="IPR001789">
    <property type="entry name" value="Sig_transdc_resp-reg_receiver"/>
</dbReference>
<dbReference type="PANTHER" id="PTHR43214">
    <property type="entry name" value="TWO-COMPONENT RESPONSE REGULATOR"/>
    <property type="match status" value="1"/>
</dbReference>
<evidence type="ECO:0000259" key="7">
    <source>
        <dbReference type="PROSITE" id="PS50110"/>
    </source>
</evidence>
<dbReference type="InterPro" id="IPR039420">
    <property type="entry name" value="WalR-like"/>
</dbReference>
<dbReference type="SMART" id="SM00448">
    <property type="entry name" value="REC"/>
    <property type="match status" value="1"/>
</dbReference>
<dbReference type="InterPro" id="IPR016032">
    <property type="entry name" value="Sig_transdc_resp-reg_C-effctor"/>
</dbReference>
<dbReference type="Gene3D" id="3.40.50.2300">
    <property type="match status" value="1"/>
</dbReference>
<feature type="modified residue" description="4-aspartylphosphate" evidence="5">
    <location>
        <position position="53"/>
    </location>
</feature>
<accession>A0A4U6CYH1</accession>
<feature type="domain" description="HTH luxR-type" evidence="6">
    <location>
        <begin position="144"/>
        <end position="209"/>
    </location>
</feature>
<dbReference type="CDD" id="cd17535">
    <property type="entry name" value="REC_NarL-like"/>
    <property type="match status" value="1"/>
</dbReference>
<reference evidence="8 9" key="1">
    <citation type="submission" date="2019-05" db="EMBL/GenBank/DDBJ databases">
        <title>Dyadobacter AR-3-8 sp. nov., isolated from arctic soil.</title>
        <authorList>
            <person name="Chaudhary D.K."/>
        </authorList>
    </citation>
    <scope>NUCLEOTIDE SEQUENCE [LARGE SCALE GENOMIC DNA]</scope>
    <source>
        <strain evidence="8 9">AR-3-8</strain>
    </source>
</reference>
<dbReference type="GO" id="GO:0003677">
    <property type="term" value="F:DNA binding"/>
    <property type="evidence" value="ECO:0007669"/>
    <property type="project" value="UniProtKB-KW"/>
</dbReference>
<dbReference type="PRINTS" id="PR00038">
    <property type="entry name" value="HTHLUXR"/>
</dbReference>
<evidence type="ECO:0000313" key="8">
    <source>
        <dbReference type="EMBL" id="TKT88801.1"/>
    </source>
</evidence>
<dbReference type="CDD" id="cd06170">
    <property type="entry name" value="LuxR_C_like"/>
    <property type="match status" value="1"/>
</dbReference>
<keyword evidence="1 5" id="KW-0597">Phosphoprotein</keyword>
<dbReference type="SUPFAM" id="SSF52172">
    <property type="entry name" value="CheY-like"/>
    <property type="match status" value="1"/>
</dbReference>
<dbReference type="InterPro" id="IPR058245">
    <property type="entry name" value="NreC/VraR/RcsB-like_REC"/>
</dbReference>
<feature type="domain" description="Response regulatory" evidence="7">
    <location>
        <begin position="2"/>
        <end position="118"/>
    </location>
</feature>
<protein>
    <submittedName>
        <fullName evidence="8">Response regulator transcription factor</fullName>
    </submittedName>
</protein>
<dbReference type="PANTHER" id="PTHR43214:SF41">
    <property type="entry name" value="NITRATE_NITRITE RESPONSE REGULATOR PROTEIN NARP"/>
    <property type="match status" value="1"/>
</dbReference>
<dbReference type="PROSITE" id="PS50043">
    <property type="entry name" value="HTH_LUXR_2"/>
    <property type="match status" value="1"/>
</dbReference>
<dbReference type="GO" id="GO:0006355">
    <property type="term" value="P:regulation of DNA-templated transcription"/>
    <property type="evidence" value="ECO:0007669"/>
    <property type="project" value="InterPro"/>
</dbReference>
<evidence type="ECO:0000256" key="4">
    <source>
        <dbReference type="ARBA" id="ARBA00023163"/>
    </source>
</evidence>
<comment type="caution">
    <text evidence="8">The sequence shown here is derived from an EMBL/GenBank/DDBJ whole genome shotgun (WGS) entry which is preliminary data.</text>
</comment>
<dbReference type="PROSITE" id="PS50110">
    <property type="entry name" value="RESPONSE_REGULATORY"/>
    <property type="match status" value="1"/>
</dbReference>
<dbReference type="GO" id="GO:0000160">
    <property type="term" value="P:phosphorelay signal transduction system"/>
    <property type="evidence" value="ECO:0007669"/>
    <property type="project" value="InterPro"/>
</dbReference>
<name>A0A4U6CYH1_9BACT</name>
<keyword evidence="4" id="KW-0804">Transcription</keyword>
<dbReference type="EMBL" id="SZVO01000014">
    <property type="protein sequence ID" value="TKT88801.1"/>
    <property type="molecule type" value="Genomic_DNA"/>
</dbReference>
<keyword evidence="3" id="KW-0238">DNA-binding</keyword>
<dbReference type="InterPro" id="IPR011006">
    <property type="entry name" value="CheY-like_superfamily"/>
</dbReference>